<organism evidence="5 6">
    <name type="scientific">Spirosoma endophyticum</name>
    <dbReference type="NCBI Taxonomy" id="662367"/>
    <lineage>
        <taxon>Bacteria</taxon>
        <taxon>Pseudomonadati</taxon>
        <taxon>Bacteroidota</taxon>
        <taxon>Cytophagia</taxon>
        <taxon>Cytophagales</taxon>
        <taxon>Cytophagaceae</taxon>
        <taxon>Spirosoma</taxon>
    </lineage>
</organism>
<evidence type="ECO:0000256" key="3">
    <source>
        <dbReference type="ARBA" id="ARBA00022679"/>
    </source>
</evidence>
<keyword evidence="2" id="KW-0328">Glycosyltransferase</keyword>
<dbReference type="InterPro" id="IPR029044">
    <property type="entry name" value="Nucleotide-diphossugar_trans"/>
</dbReference>
<evidence type="ECO:0000256" key="2">
    <source>
        <dbReference type="ARBA" id="ARBA00022676"/>
    </source>
</evidence>
<evidence type="ECO:0000313" key="5">
    <source>
        <dbReference type="EMBL" id="SFD44342.1"/>
    </source>
</evidence>
<dbReference type="Pfam" id="PF00535">
    <property type="entry name" value="Glycos_transf_2"/>
    <property type="match status" value="1"/>
</dbReference>
<dbReference type="Gene3D" id="3.90.550.10">
    <property type="entry name" value="Spore Coat Polysaccharide Biosynthesis Protein SpsA, Chain A"/>
    <property type="match status" value="1"/>
</dbReference>
<comment type="similarity">
    <text evidence="1">Belongs to the glycosyltransferase 2 family.</text>
</comment>
<dbReference type="Proteomes" id="UP000198598">
    <property type="component" value="Unassembled WGS sequence"/>
</dbReference>
<evidence type="ECO:0000313" key="6">
    <source>
        <dbReference type="Proteomes" id="UP000198598"/>
    </source>
</evidence>
<feature type="domain" description="Glycosyltransferase 2-like" evidence="4">
    <location>
        <begin position="23"/>
        <end position="172"/>
    </location>
</feature>
<name>A0A1I1SDE0_9BACT</name>
<dbReference type="InterPro" id="IPR001173">
    <property type="entry name" value="Glyco_trans_2-like"/>
</dbReference>
<keyword evidence="6" id="KW-1185">Reference proteome</keyword>
<evidence type="ECO:0000259" key="4">
    <source>
        <dbReference type="Pfam" id="PF00535"/>
    </source>
</evidence>
<dbReference type="EMBL" id="FOLQ01000005">
    <property type="protein sequence ID" value="SFD44342.1"/>
    <property type="molecule type" value="Genomic_DNA"/>
</dbReference>
<dbReference type="CDD" id="cd04186">
    <property type="entry name" value="GT_2_like_c"/>
    <property type="match status" value="1"/>
</dbReference>
<dbReference type="STRING" id="662367.SAMN05216167_10563"/>
<dbReference type="AlphaFoldDB" id="A0A1I1SDE0"/>
<dbReference type="SUPFAM" id="SSF53448">
    <property type="entry name" value="Nucleotide-diphospho-sugar transferases"/>
    <property type="match status" value="1"/>
</dbReference>
<sequence length="360" mass="41150">MSPVLGVTSNYKRQIRFVDTLAIVILNYNGQPFLAKFLPTVLANTDGHPVYVADGASTDESVSFVRANFPEVRLIELPYNDGYAGGYNMALERVRTQYGGATYYVLPNSDIEVTPGWLSPVLTLLKNNPKIAACQPKIRSYDQRELLEHAGAAGGFVDWLGYIFCRGRVFATFETDHGQYDDSRQVFWATGACLFMRADVFHQTGGFDSSFFAHMEEIDWCWRIQRLGYEVWACGQSTVFHVGGGTLHKSNPKKTYLNYRNSLFMLYKNWPADGWLWPKILLRLVLDGLSSLLFLKVGEWSDVGAILQAHFAFYKRLPILHQERKRLQQQQTTEVKLFPRSIVWQYFAEGKKTFKEIYGV</sequence>
<dbReference type="PANTHER" id="PTHR43179">
    <property type="entry name" value="RHAMNOSYLTRANSFERASE WBBL"/>
    <property type="match status" value="1"/>
</dbReference>
<dbReference type="PANTHER" id="PTHR43179:SF12">
    <property type="entry name" value="GALACTOFURANOSYLTRANSFERASE GLFT2"/>
    <property type="match status" value="1"/>
</dbReference>
<gene>
    <name evidence="5" type="ORF">SAMN05216167_10563</name>
</gene>
<protein>
    <recommendedName>
        <fullName evidence="4">Glycosyltransferase 2-like domain-containing protein</fullName>
    </recommendedName>
</protein>
<evidence type="ECO:0000256" key="1">
    <source>
        <dbReference type="ARBA" id="ARBA00006739"/>
    </source>
</evidence>
<keyword evidence="3" id="KW-0808">Transferase</keyword>
<dbReference type="GO" id="GO:0016757">
    <property type="term" value="F:glycosyltransferase activity"/>
    <property type="evidence" value="ECO:0007669"/>
    <property type="project" value="UniProtKB-KW"/>
</dbReference>
<reference evidence="5 6" key="1">
    <citation type="submission" date="2016-10" db="EMBL/GenBank/DDBJ databases">
        <authorList>
            <person name="de Groot N.N."/>
        </authorList>
    </citation>
    <scope>NUCLEOTIDE SEQUENCE [LARGE SCALE GENOMIC DNA]</scope>
    <source>
        <strain evidence="5 6">DSM 26130</strain>
    </source>
</reference>
<accession>A0A1I1SDE0</accession>
<proteinExistence type="inferred from homology"/>